<dbReference type="PANTHER" id="PTHR30344:SF1">
    <property type="entry name" value="6-PHOSPHOGLUCONOLACTONASE"/>
    <property type="match status" value="1"/>
</dbReference>
<dbReference type="InterPro" id="IPR019405">
    <property type="entry name" value="Lactonase_7-beta_prop"/>
</dbReference>
<organism evidence="3 4">
    <name type="scientific">Variovorax paradoxus</name>
    <dbReference type="NCBI Taxonomy" id="34073"/>
    <lineage>
        <taxon>Bacteria</taxon>
        <taxon>Pseudomonadati</taxon>
        <taxon>Pseudomonadota</taxon>
        <taxon>Betaproteobacteria</taxon>
        <taxon>Burkholderiales</taxon>
        <taxon>Comamonadaceae</taxon>
        <taxon>Variovorax</taxon>
    </lineage>
</organism>
<evidence type="ECO:0000313" key="3">
    <source>
        <dbReference type="EMBL" id="KLN56193.1"/>
    </source>
</evidence>
<evidence type="ECO:0000313" key="4">
    <source>
        <dbReference type="Proteomes" id="UP000035170"/>
    </source>
</evidence>
<dbReference type="InterPro" id="IPR050282">
    <property type="entry name" value="Cycloisomerase_2"/>
</dbReference>
<keyword evidence="3" id="KW-0378">Hydrolase</keyword>
<dbReference type="SUPFAM" id="SSF51004">
    <property type="entry name" value="C-terminal (heme d1) domain of cytochrome cd1-nitrite reductase"/>
    <property type="match status" value="1"/>
</dbReference>
<dbReference type="EMBL" id="JZWI01000012">
    <property type="protein sequence ID" value="KLN56193.1"/>
    <property type="molecule type" value="Genomic_DNA"/>
</dbReference>
<keyword evidence="2" id="KW-0313">Glucose metabolism</keyword>
<reference evidence="3 4" key="1">
    <citation type="submission" date="2015-03" db="EMBL/GenBank/DDBJ databases">
        <title>Genome sequence of Variovorax paradoxus TBEA6.</title>
        <authorList>
            <person name="Poehlein A."/>
            <person name="Schuldes J."/>
            <person name="Wuebbeler J.H."/>
            <person name="Hiessl S."/>
            <person name="Steinbuechel A."/>
            <person name="Daniel R."/>
        </authorList>
    </citation>
    <scope>NUCLEOTIDE SEQUENCE [LARGE SCALE GENOMIC DNA]</scope>
    <source>
        <strain evidence="3 4">TBEA6</strain>
    </source>
</reference>
<accession>A0A0H2M191</accession>
<proteinExistence type="inferred from homology"/>
<dbReference type="PANTHER" id="PTHR30344">
    <property type="entry name" value="6-PHOSPHOGLUCONOLACTONASE-RELATED"/>
    <property type="match status" value="1"/>
</dbReference>
<dbReference type="Gene3D" id="2.130.10.10">
    <property type="entry name" value="YVTN repeat-like/Quinoprotein amine dehydrogenase"/>
    <property type="match status" value="1"/>
</dbReference>
<gene>
    <name evidence="3" type="primary">pgl2</name>
    <name evidence="3" type="ORF">VPARA_24970</name>
</gene>
<comment type="caution">
    <text evidence="3">The sequence shown here is derived from an EMBL/GenBank/DDBJ whole genome shotgun (WGS) entry which is preliminary data.</text>
</comment>
<dbReference type="PATRIC" id="fig|34073.19.peg.2565"/>
<dbReference type="Proteomes" id="UP000035170">
    <property type="component" value="Unassembled WGS sequence"/>
</dbReference>
<dbReference type="AlphaFoldDB" id="A0A0H2M191"/>
<dbReference type="InterPro" id="IPR015943">
    <property type="entry name" value="WD40/YVTN_repeat-like_dom_sf"/>
</dbReference>
<dbReference type="GO" id="GO:0006006">
    <property type="term" value="P:glucose metabolic process"/>
    <property type="evidence" value="ECO:0007669"/>
    <property type="project" value="UniProtKB-KW"/>
</dbReference>
<evidence type="ECO:0000256" key="1">
    <source>
        <dbReference type="ARBA" id="ARBA00005564"/>
    </source>
</evidence>
<comment type="similarity">
    <text evidence="1">Belongs to the cycloisomerase 2 family.</text>
</comment>
<dbReference type="RefSeq" id="WP_047784762.1">
    <property type="nucleotide sequence ID" value="NZ_JZWI01000012.1"/>
</dbReference>
<dbReference type="Pfam" id="PF10282">
    <property type="entry name" value="Lactonase"/>
    <property type="match status" value="1"/>
</dbReference>
<keyword evidence="2" id="KW-0119">Carbohydrate metabolism</keyword>
<dbReference type="GO" id="GO:0017057">
    <property type="term" value="F:6-phosphogluconolactonase activity"/>
    <property type="evidence" value="ECO:0007669"/>
    <property type="project" value="UniProtKB-EC"/>
</dbReference>
<protein>
    <submittedName>
        <fullName evidence="3">6-phosphogluconolactonase</fullName>
        <ecNumber evidence="3">3.1.1.31</ecNumber>
    </submittedName>
</protein>
<name>A0A0H2M191_VARPD</name>
<dbReference type="GO" id="GO:0005829">
    <property type="term" value="C:cytosol"/>
    <property type="evidence" value="ECO:0007669"/>
    <property type="project" value="TreeGrafter"/>
</dbReference>
<evidence type="ECO:0000256" key="2">
    <source>
        <dbReference type="ARBA" id="ARBA00022526"/>
    </source>
</evidence>
<dbReference type="InterPro" id="IPR011048">
    <property type="entry name" value="Haem_d1_sf"/>
</dbReference>
<keyword evidence="4" id="KW-1185">Reference proteome</keyword>
<dbReference type="EC" id="3.1.1.31" evidence="3"/>
<sequence length="336" mass="35138">MTMLAYVSCAGSGEVDVLAIDERSGALALRQRVELGGMLMPMAVAPGGRHLHVARRSELLAVVTLAIDAGTGLLTRAGEAPLPHSMAYLSTDATGRHLFSASYGGHRIAVSPIGEDGLPQAARQVLPTGDNAHCIVQAPASGHVYSTCLGGGTVLHWRFDAAAGLLSPAEPAQLAFPPGVGPRHLAFHPSGRHCYLLGELDASITLLDIDARTGGLSPRLTVSALPAGFTEGAWASDLRLTPDARFLYASERRSNTLAAFAVDRADGALTLIGHVPTELQPRGFSITPDGCFLLAAGQLSNRVTSYAIDPARGTLTPCHSLDVGHDPNWIECRPAP</sequence>